<sequence>MTVNIAVCGKFHFANYVKYVSAQGYLQKFYYAHKRATDATLGLPAEQIFNFPFKEYLVQGHGRLFGTVGTGPAHILYGAVWSRAVLSAWRPADLWHVMAHGHETAVVRRAGRDGARVLAEAVNTHPDNQREILHREAERWGVKGVSLHRSTRDARLIDEIASADRVLVPSATVARSFVERGIDAERVVKLPYAANLSRFFPAEHPIPNGDERRPLKIVCVGTIGLRKGQFHLLEACRRLGPDVVDLTLVGTVDTAVAARLGSYAGQFRHLQRVPNVEMRTLLLEHDLFVLPSLEEGLAVSICEALACGLPVVATRESGAEEMVVDGETGFLVEAGSADALAALLGRLARERETLPVIGAAAAAVTRRWLNWETYAAQLCDVYAQMGG</sequence>
<accession>A0ABT8ZW34</accession>
<comment type="caution">
    <text evidence="2">The sequence shown here is derived from an EMBL/GenBank/DDBJ whole genome shotgun (WGS) entry which is preliminary data.</text>
</comment>
<dbReference type="InterPro" id="IPR050194">
    <property type="entry name" value="Glycosyltransferase_grp1"/>
</dbReference>
<organism evidence="2 3">
    <name type="scientific">Sphingomonas immobilis</name>
    <dbReference type="NCBI Taxonomy" id="3063997"/>
    <lineage>
        <taxon>Bacteria</taxon>
        <taxon>Pseudomonadati</taxon>
        <taxon>Pseudomonadota</taxon>
        <taxon>Alphaproteobacteria</taxon>
        <taxon>Sphingomonadales</taxon>
        <taxon>Sphingomonadaceae</taxon>
        <taxon>Sphingomonas</taxon>
    </lineage>
</organism>
<proteinExistence type="predicted"/>
<dbReference type="SUPFAM" id="SSF53756">
    <property type="entry name" value="UDP-Glycosyltransferase/glycogen phosphorylase"/>
    <property type="match status" value="1"/>
</dbReference>
<dbReference type="Proteomes" id="UP001176468">
    <property type="component" value="Unassembled WGS sequence"/>
</dbReference>
<dbReference type="PANTHER" id="PTHR45947:SF3">
    <property type="entry name" value="SULFOQUINOVOSYL TRANSFERASE SQD2"/>
    <property type="match status" value="1"/>
</dbReference>
<evidence type="ECO:0000259" key="1">
    <source>
        <dbReference type="Pfam" id="PF00534"/>
    </source>
</evidence>
<keyword evidence="2" id="KW-0328">Glycosyltransferase</keyword>
<evidence type="ECO:0000313" key="3">
    <source>
        <dbReference type="Proteomes" id="UP001176468"/>
    </source>
</evidence>
<gene>
    <name evidence="2" type="ORF">Q5H94_03375</name>
</gene>
<evidence type="ECO:0000313" key="2">
    <source>
        <dbReference type="EMBL" id="MDO7841354.1"/>
    </source>
</evidence>
<dbReference type="RefSeq" id="WP_304559820.1">
    <property type="nucleotide sequence ID" value="NZ_JAUQSZ010000002.1"/>
</dbReference>
<protein>
    <submittedName>
        <fullName evidence="2">Glycosyltransferase family 4 protein</fullName>
        <ecNumber evidence="2">2.4.-.-</ecNumber>
    </submittedName>
</protein>
<dbReference type="Gene3D" id="3.40.50.2000">
    <property type="entry name" value="Glycogen Phosphorylase B"/>
    <property type="match status" value="2"/>
</dbReference>
<feature type="domain" description="Glycosyl transferase family 1" evidence="1">
    <location>
        <begin position="213"/>
        <end position="358"/>
    </location>
</feature>
<keyword evidence="3" id="KW-1185">Reference proteome</keyword>
<dbReference type="GO" id="GO:0016757">
    <property type="term" value="F:glycosyltransferase activity"/>
    <property type="evidence" value="ECO:0007669"/>
    <property type="project" value="UniProtKB-KW"/>
</dbReference>
<dbReference type="EMBL" id="JAUQSZ010000002">
    <property type="protein sequence ID" value="MDO7841354.1"/>
    <property type="molecule type" value="Genomic_DNA"/>
</dbReference>
<dbReference type="InterPro" id="IPR001296">
    <property type="entry name" value="Glyco_trans_1"/>
</dbReference>
<dbReference type="PANTHER" id="PTHR45947">
    <property type="entry name" value="SULFOQUINOVOSYL TRANSFERASE SQD2"/>
    <property type="match status" value="1"/>
</dbReference>
<reference evidence="2" key="1">
    <citation type="submission" date="2023-07" db="EMBL/GenBank/DDBJ databases">
        <authorList>
            <person name="Kim M.K."/>
        </authorList>
    </citation>
    <scope>NUCLEOTIDE SEQUENCE</scope>
    <source>
        <strain evidence="2">CA1-15</strain>
    </source>
</reference>
<keyword evidence="2" id="KW-0808">Transferase</keyword>
<dbReference type="Pfam" id="PF00534">
    <property type="entry name" value="Glycos_transf_1"/>
    <property type="match status" value="1"/>
</dbReference>
<dbReference type="EC" id="2.4.-.-" evidence="2"/>
<dbReference type="CDD" id="cd03801">
    <property type="entry name" value="GT4_PimA-like"/>
    <property type="match status" value="1"/>
</dbReference>
<name>A0ABT8ZW34_9SPHN</name>